<evidence type="ECO:0000256" key="1">
    <source>
        <dbReference type="ARBA" id="ARBA00022679"/>
    </source>
</evidence>
<dbReference type="CDD" id="cd03801">
    <property type="entry name" value="GT4_PimA-like"/>
    <property type="match status" value="1"/>
</dbReference>
<gene>
    <name evidence="2" type="ORF">U5F72_10365</name>
</gene>
<name>A0ABU5MI06_9GAMM</name>
<dbReference type="Proteomes" id="UP001290894">
    <property type="component" value="Unassembled WGS sequence"/>
</dbReference>
<keyword evidence="3" id="KW-1185">Reference proteome</keyword>
<evidence type="ECO:0000313" key="2">
    <source>
        <dbReference type="EMBL" id="MDZ7512217.1"/>
    </source>
</evidence>
<comment type="caution">
    <text evidence="2">The sequence shown here is derived from an EMBL/GenBank/DDBJ whole genome shotgun (WGS) entry which is preliminary data.</text>
</comment>
<sequence length="421" mass="45790">MSEAETAMGWGKVKRRLLEAMLMFGPGLYSRWSMSRSTGTPAEVPSTERPRVLLVDHDFPEIDRDAGSRAISCFADLLVDAGMEVVFWSATIEPSAAGRAALEGRGITPLSRRETGALDGWLATFGGSFIGSVSSRPLIAAMYLPVLRAAIAGTHLYYGHDIHYLRLQLMRATSKATLADHWQCLLMRVVEQRAWRNADVVLYPSKDEAETVNRYLADRGLAGNGEMFPLWTVDAGSMQHTPGPGKRSGLLFVGSMAHAPNADGLDWFLHKVLPLLQRGGQAPVLTVVGSGMENYRVPQHASDTVRILGRIDDAALERCYASTRLVIAPLRFGGGVKGKVIEAIGQGVPIILTGAAAQGLAGVEDILPTTDDPSKFAAAIQALDQDDQAWSAASTKARLFLAEHYDHRQFVQRLRHLLLHS</sequence>
<dbReference type="PANTHER" id="PTHR46401:SF2">
    <property type="entry name" value="GLYCOSYLTRANSFERASE WBBK-RELATED"/>
    <property type="match status" value="1"/>
</dbReference>
<reference evidence="2 3" key="1">
    <citation type="submission" date="2023-12" db="EMBL/GenBank/DDBJ databases">
        <title>'Antibacterial potential of Stenotrophomonas maltophilia cystic fibrosis isolates' (manuscript under preparation).</title>
        <authorList>
            <person name="Crisan C.V."/>
            <person name="Pettis M."/>
            <person name="Goldberg J.B."/>
        </authorList>
    </citation>
    <scope>NUCLEOTIDE SEQUENCE [LARGE SCALE GENOMIC DNA]</scope>
    <source>
        <strain evidence="2 3">CCV155</strain>
    </source>
</reference>
<dbReference type="Pfam" id="PF13692">
    <property type="entry name" value="Glyco_trans_1_4"/>
    <property type="match status" value="1"/>
</dbReference>
<evidence type="ECO:0000313" key="3">
    <source>
        <dbReference type="Proteomes" id="UP001290894"/>
    </source>
</evidence>
<organism evidence="2 3">
    <name type="scientific">Stenotrophomonas muris</name>
    <dbReference type="NCBI Taxonomy" id="2963283"/>
    <lineage>
        <taxon>Bacteria</taxon>
        <taxon>Pseudomonadati</taxon>
        <taxon>Pseudomonadota</taxon>
        <taxon>Gammaproteobacteria</taxon>
        <taxon>Lysobacterales</taxon>
        <taxon>Lysobacteraceae</taxon>
        <taxon>Stenotrophomonas</taxon>
    </lineage>
</organism>
<accession>A0ABU5MI06</accession>
<protein>
    <submittedName>
        <fullName evidence="2">Glycosyltransferase family 4 protein</fullName>
    </submittedName>
</protein>
<keyword evidence="1" id="KW-0808">Transferase</keyword>
<proteinExistence type="predicted"/>
<dbReference type="RefSeq" id="WP_126411698.1">
    <property type="nucleotide sequence ID" value="NZ_CP195746.1"/>
</dbReference>
<dbReference type="SUPFAM" id="SSF53756">
    <property type="entry name" value="UDP-Glycosyltransferase/glycogen phosphorylase"/>
    <property type="match status" value="1"/>
</dbReference>
<dbReference type="EMBL" id="JAXUAC010000015">
    <property type="protein sequence ID" value="MDZ7512217.1"/>
    <property type="molecule type" value="Genomic_DNA"/>
</dbReference>
<dbReference type="PANTHER" id="PTHR46401">
    <property type="entry name" value="GLYCOSYLTRANSFERASE WBBK-RELATED"/>
    <property type="match status" value="1"/>
</dbReference>
<dbReference type="Gene3D" id="3.40.50.2000">
    <property type="entry name" value="Glycogen Phosphorylase B"/>
    <property type="match status" value="1"/>
</dbReference>